<evidence type="ECO:0000256" key="1">
    <source>
        <dbReference type="SAM" id="Coils"/>
    </source>
</evidence>
<keyword evidence="3" id="KW-1185">Reference proteome</keyword>
<keyword evidence="1" id="KW-0175">Coiled coil</keyword>
<dbReference type="EMBL" id="MT774381">
    <property type="protein sequence ID" value="QOR58646.1"/>
    <property type="molecule type" value="Genomic_DNA"/>
</dbReference>
<dbReference type="RefSeq" id="YP_010110804.1">
    <property type="nucleotide sequence ID" value="NC_055874.1"/>
</dbReference>
<proteinExistence type="predicted"/>
<dbReference type="GeneID" id="65129124"/>
<accession>A0A7M1RWH5</accession>
<evidence type="ECO:0000313" key="3">
    <source>
        <dbReference type="Proteomes" id="UP000594037"/>
    </source>
</evidence>
<reference evidence="2 3" key="1">
    <citation type="submission" date="2020-07" db="EMBL/GenBank/DDBJ databases">
        <title>Taxonomic proposal: Crassvirales, a new order of highly abundant and diverse bacterial viruses.</title>
        <authorList>
            <person name="Shkoporov A.N."/>
            <person name="Stockdale S.R."/>
            <person name="Guerin E."/>
            <person name="Ross R.P."/>
            <person name="Hill C."/>
        </authorList>
    </citation>
    <scope>NUCLEOTIDE SEQUENCE [LARGE SCALE GENOMIC DNA]</scope>
</reference>
<protein>
    <submittedName>
        <fullName evidence="2">Portal protein</fullName>
    </submittedName>
</protein>
<name>A0A7M1RWH5_9CAUD</name>
<dbReference type="Proteomes" id="UP000594037">
    <property type="component" value="Segment"/>
</dbReference>
<organism evidence="2 3">
    <name type="scientific">uncultured phage cr3_1</name>
    <dbReference type="NCBI Taxonomy" id="2772065"/>
    <lineage>
        <taxon>Viruses</taxon>
        <taxon>Duplodnaviria</taxon>
        <taxon>Heunggongvirae</taxon>
        <taxon>Uroviricota</taxon>
        <taxon>Caudoviricetes</taxon>
        <taxon>Crassvirales</taxon>
        <taxon>Intestiviridae</taxon>
        <taxon>Crudevirinae</taxon>
        <taxon>Diorhovirus</taxon>
        <taxon>Diorhovirus intestinalis</taxon>
    </lineage>
</organism>
<feature type="coiled-coil region" evidence="1">
    <location>
        <begin position="664"/>
        <end position="712"/>
    </location>
</feature>
<sequence length="814" mass="93271">MTAVFHDFASYAFPNQRVSNAEKEKPEWYANCCDYVISAGLAAAPDREELEKMYRMLANDIPDEFYAKILNPYNATNEKYKRFPATMRNYDIISGVIRRYVSEYIKNPHDFIVGANNPDVVMARDAQIKQEMLRLAEVQIAAKISESYQRFINKGNDPQQFNPQEAIDINAEIEKFKQEYIDKTSAQGQELLNVIDDITESLVLYSQAYFDFVAFGECYTYSDVVGNKLIKRVVSPRDAFPVPNDSQFVEDYDMFAERMKMTYQQIVDNFDEYLSEKDRKFLETYYARHSANDATPLSYQMYASYYGDVCSKFTAQEREAFESNSIMARDNNTGLYDVWHVVWRGEVRRAIVTYAANGFLAQRVVNDDYVLNPEIGDVSIEYIYEPQVYESVRIGGRNNAIYPYKARAIAYNRKGKLPYNGLVELIKGFGPFSIVKTMTPYQVFMNIVYYHREMAIAKNKLSVLLVCKSLLGSSKEDVEDAIYKMAADGVLYIDDSDDQNMLKAQQIRMLNASIGDYITQLTNLITEIENTAKDRVDMTPQRYGQIANSAGKGVTEEAIMRGSMGSVIIEFMFDAMRERDCARDLDFTKLAWIDGLNTSYRDADNNIKYISLDVNSHVYADYIIKAKNSIKEKEKLDQIKQFAFSAAQNGDMNMAIASIAGDNVSAVKNLIMKFQAEKQQHEEALKSMDQQLAQMEQEFELQKIAAKGEEDRKTLEVKNYLDQQIELIRADANMISYNADVPEAEKTAGLARLEEARAQVERDKVQVEREKSYIDAASKAADRAVKMHDIDTKLKIAKENKNKYDFKSKKSTKK</sequence>
<dbReference type="KEGG" id="vg:65129124"/>
<evidence type="ECO:0000313" key="2">
    <source>
        <dbReference type="EMBL" id="QOR58646.1"/>
    </source>
</evidence>